<feature type="transmembrane region" description="Helical" evidence="5">
    <location>
        <begin position="36"/>
        <end position="55"/>
    </location>
</feature>
<reference evidence="7" key="1">
    <citation type="submission" date="2020-05" db="EMBL/GenBank/DDBJ databases">
        <authorList>
            <person name="Chiriac C."/>
            <person name="Salcher M."/>
            <person name="Ghai R."/>
            <person name="Kavagutti S V."/>
        </authorList>
    </citation>
    <scope>NUCLEOTIDE SEQUENCE</scope>
</reference>
<accession>A0A6J6EFU8</accession>
<keyword evidence="4 5" id="KW-0472">Membrane</keyword>
<evidence type="ECO:0000256" key="3">
    <source>
        <dbReference type="ARBA" id="ARBA00022989"/>
    </source>
</evidence>
<keyword evidence="2 5" id="KW-0812">Transmembrane</keyword>
<dbReference type="Pfam" id="PF04932">
    <property type="entry name" value="Wzy_C"/>
    <property type="match status" value="1"/>
</dbReference>
<dbReference type="InterPro" id="IPR051533">
    <property type="entry name" value="WaaL-like"/>
</dbReference>
<feature type="transmembrane region" description="Helical" evidence="5">
    <location>
        <begin position="12"/>
        <end position="30"/>
    </location>
</feature>
<evidence type="ECO:0000313" key="7">
    <source>
        <dbReference type="EMBL" id="CAB4575411.1"/>
    </source>
</evidence>
<feature type="domain" description="O-antigen ligase-related" evidence="6">
    <location>
        <begin position="40"/>
        <end position="167"/>
    </location>
</feature>
<feature type="transmembrane region" description="Helical" evidence="5">
    <location>
        <begin position="214"/>
        <end position="232"/>
    </location>
</feature>
<dbReference type="PANTHER" id="PTHR37422:SF23">
    <property type="entry name" value="TEICHURONIC ACID BIOSYNTHESIS PROTEIN TUAE"/>
    <property type="match status" value="1"/>
</dbReference>
<feature type="transmembrane region" description="Helical" evidence="5">
    <location>
        <begin position="261"/>
        <end position="279"/>
    </location>
</feature>
<sequence>MLALGSGSEATKNFRIALIFLLPLTLFAIIDSQAIQGRVLAALSVGIVGIFLIYFRYSRITTLLFVLFCTTLGTLALAGAFQKGPLAEIIYKTSVSLRGQYWLAAWNTGQTNPFSGVGMDAFGDWYRRSRDIRAIELPGINTVVNTAHNVPLDMFAFGGWPLFVSYIAIMFIAFLALIRIVRRMKSYDAVGVGLITAWTGYQVQSIISINQIGLAIWGWVLSGCLIAYSRVVPENDERRKESPVSGKSHQSRKPEVKPTSVLFASVFGLVGLLVSLPPVSADTKLRTAQVSRDAAKLEETMSYSYFNPQNLQKYLSNIQAFEGSELFDVSHKYALEAVSWNPEAFELWRILYFIKNSTESEKKLAVENMRRLDPLNPDVTSIP</sequence>
<keyword evidence="3 5" id="KW-1133">Transmembrane helix</keyword>
<dbReference type="AlphaFoldDB" id="A0A6J6EFU8"/>
<gene>
    <name evidence="7" type="ORF">UFOPK1683_00918</name>
</gene>
<dbReference type="EMBL" id="CAEZTL010000108">
    <property type="protein sequence ID" value="CAB4575411.1"/>
    <property type="molecule type" value="Genomic_DNA"/>
</dbReference>
<evidence type="ECO:0000259" key="6">
    <source>
        <dbReference type="Pfam" id="PF04932"/>
    </source>
</evidence>
<organism evidence="7">
    <name type="scientific">freshwater metagenome</name>
    <dbReference type="NCBI Taxonomy" id="449393"/>
    <lineage>
        <taxon>unclassified sequences</taxon>
        <taxon>metagenomes</taxon>
        <taxon>ecological metagenomes</taxon>
    </lineage>
</organism>
<name>A0A6J6EFU8_9ZZZZ</name>
<evidence type="ECO:0000256" key="4">
    <source>
        <dbReference type="ARBA" id="ARBA00023136"/>
    </source>
</evidence>
<dbReference type="InterPro" id="IPR007016">
    <property type="entry name" value="O-antigen_ligase-rel_domated"/>
</dbReference>
<comment type="subcellular location">
    <subcellularLocation>
        <location evidence="1">Membrane</location>
        <topology evidence="1">Multi-pass membrane protein</topology>
    </subcellularLocation>
</comment>
<protein>
    <submittedName>
        <fullName evidence="7">Unannotated protein</fullName>
    </submittedName>
</protein>
<proteinExistence type="predicted"/>
<evidence type="ECO:0000256" key="1">
    <source>
        <dbReference type="ARBA" id="ARBA00004141"/>
    </source>
</evidence>
<evidence type="ECO:0000256" key="2">
    <source>
        <dbReference type="ARBA" id="ARBA00022692"/>
    </source>
</evidence>
<dbReference type="PANTHER" id="PTHR37422">
    <property type="entry name" value="TEICHURONIC ACID BIOSYNTHESIS PROTEIN TUAE"/>
    <property type="match status" value="1"/>
</dbReference>
<dbReference type="GO" id="GO:0016020">
    <property type="term" value="C:membrane"/>
    <property type="evidence" value="ECO:0007669"/>
    <property type="project" value="UniProtKB-SubCell"/>
</dbReference>
<feature type="transmembrane region" description="Helical" evidence="5">
    <location>
        <begin position="154"/>
        <end position="177"/>
    </location>
</feature>
<evidence type="ECO:0000256" key="5">
    <source>
        <dbReference type="SAM" id="Phobius"/>
    </source>
</evidence>
<feature type="transmembrane region" description="Helical" evidence="5">
    <location>
        <begin position="62"/>
        <end position="81"/>
    </location>
</feature>